<evidence type="ECO:0000313" key="2">
    <source>
        <dbReference type="Proteomes" id="UP000480246"/>
    </source>
</evidence>
<keyword evidence="1" id="KW-0808">Transferase</keyword>
<dbReference type="Proteomes" id="UP000480246">
    <property type="component" value="Unassembled WGS sequence"/>
</dbReference>
<protein>
    <submittedName>
        <fullName evidence="1">Sensor histidine kinase</fullName>
    </submittedName>
</protein>
<dbReference type="OrthoDB" id="7778993at2"/>
<evidence type="ECO:0000313" key="1">
    <source>
        <dbReference type="EMBL" id="KAB8139246.1"/>
    </source>
</evidence>
<reference evidence="1 2" key="1">
    <citation type="submission" date="2019-10" db="EMBL/GenBank/DDBJ databases">
        <title>Gracilibacillus sp. nov. isolated from rice seeds.</title>
        <authorList>
            <person name="He S."/>
        </authorList>
    </citation>
    <scope>NUCLEOTIDE SEQUENCE [LARGE SCALE GENOMIC DNA]</scope>
    <source>
        <strain evidence="1 2">TD8</strain>
    </source>
</reference>
<sequence length="298" mass="33741">MEVLIPSNFNRFTMYDLLSSVIDNDLNPKDTVISFNFTKLKFIEPAGVTILSNLFEWLHKRGVSSRIIYPENCSGKKNPIQFLDDSNFFMRYAGKNLTRNPNPRPTTIPLKLVAYSDGPRWLEREFSFWLSNQLNIPLTSLATIRICFGEIFNNIRDHAQENIGCIFAQHYPGSNEIKITISDFGVGIPENIRRVRPSLQDDEAVMIATTEGFTSQTSPRNLGAGLHTLIENVVKNNNGSVHIHSNYGILNCTKGIVSNEVEKFASLKGSFYPGTLIETILKTDSIQNITDIEEEFEW</sequence>
<dbReference type="RefSeq" id="WP_153400923.1">
    <property type="nucleotide sequence ID" value="NZ_ML762424.1"/>
</dbReference>
<keyword evidence="1" id="KW-0418">Kinase</keyword>
<dbReference type="GO" id="GO:0016301">
    <property type="term" value="F:kinase activity"/>
    <property type="evidence" value="ECO:0007669"/>
    <property type="project" value="UniProtKB-KW"/>
</dbReference>
<comment type="caution">
    <text evidence="1">The sequence shown here is derived from an EMBL/GenBank/DDBJ whole genome shotgun (WGS) entry which is preliminary data.</text>
</comment>
<dbReference type="SUPFAM" id="SSF55874">
    <property type="entry name" value="ATPase domain of HSP90 chaperone/DNA topoisomerase II/histidine kinase"/>
    <property type="match status" value="1"/>
</dbReference>
<dbReference type="EMBL" id="WEID01000005">
    <property type="protein sequence ID" value="KAB8139246.1"/>
    <property type="molecule type" value="Genomic_DNA"/>
</dbReference>
<dbReference type="AlphaFoldDB" id="A0A7C8GWS2"/>
<proteinExistence type="predicted"/>
<dbReference type="Gene3D" id="3.30.565.10">
    <property type="entry name" value="Histidine kinase-like ATPase, C-terminal domain"/>
    <property type="match status" value="1"/>
</dbReference>
<keyword evidence="2" id="KW-1185">Reference proteome</keyword>
<gene>
    <name evidence="1" type="ORF">F9U64_01075</name>
</gene>
<dbReference type="InterPro" id="IPR036890">
    <property type="entry name" value="HATPase_C_sf"/>
</dbReference>
<accession>A0A7C8GWS2</accession>
<organism evidence="1 2">
    <name type="scientific">Gracilibacillus oryzae</name>
    <dbReference type="NCBI Taxonomy" id="1672701"/>
    <lineage>
        <taxon>Bacteria</taxon>
        <taxon>Bacillati</taxon>
        <taxon>Bacillota</taxon>
        <taxon>Bacilli</taxon>
        <taxon>Bacillales</taxon>
        <taxon>Bacillaceae</taxon>
        <taxon>Gracilibacillus</taxon>
    </lineage>
</organism>
<name>A0A7C8GWS2_9BACI</name>